<evidence type="ECO:0000256" key="6">
    <source>
        <dbReference type="ARBA" id="ARBA00022884"/>
    </source>
</evidence>
<dbReference type="InterPro" id="IPR050502">
    <property type="entry name" value="Euk_RNA-bind_prot"/>
</dbReference>
<evidence type="ECO:0000259" key="10">
    <source>
        <dbReference type="PROSITE" id="PS50102"/>
    </source>
</evidence>
<comment type="caution">
    <text evidence="11">The sequence shown here is derived from an EMBL/GenBank/DDBJ whole genome shotgun (WGS) entry which is preliminary data.</text>
</comment>
<feature type="compositionally biased region" description="Polar residues" evidence="9">
    <location>
        <begin position="225"/>
        <end position="238"/>
    </location>
</feature>
<dbReference type="CDD" id="cd00590">
    <property type="entry name" value="RRM_SF"/>
    <property type="match status" value="1"/>
</dbReference>
<dbReference type="AlphaFoldDB" id="A0A8T2VHQ8"/>
<dbReference type="GO" id="GO:0009507">
    <property type="term" value="C:chloroplast"/>
    <property type="evidence" value="ECO:0007669"/>
    <property type="project" value="UniProtKB-SubCell"/>
</dbReference>
<dbReference type="Proteomes" id="UP000825935">
    <property type="component" value="Chromosome 1"/>
</dbReference>
<organism evidence="11 12">
    <name type="scientific">Ceratopteris richardii</name>
    <name type="common">Triangle waterfern</name>
    <dbReference type="NCBI Taxonomy" id="49495"/>
    <lineage>
        <taxon>Eukaryota</taxon>
        <taxon>Viridiplantae</taxon>
        <taxon>Streptophyta</taxon>
        <taxon>Embryophyta</taxon>
        <taxon>Tracheophyta</taxon>
        <taxon>Polypodiopsida</taxon>
        <taxon>Polypodiidae</taxon>
        <taxon>Polypodiales</taxon>
        <taxon>Pteridineae</taxon>
        <taxon>Pteridaceae</taxon>
        <taxon>Parkerioideae</taxon>
        <taxon>Ceratopteris</taxon>
    </lineage>
</organism>
<dbReference type="SMART" id="SM00360">
    <property type="entry name" value="RRM"/>
    <property type="match status" value="2"/>
</dbReference>
<feature type="region of interest" description="Disordered" evidence="9">
    <location>
        <begin position="181"/>
        <end position="267"/>
    </location>
</feature>
<dbReference type="PANTHER" id="PTHR48025">
    <property type="entry name" value="OS02G0815200 PROTEIN"/>
    <property type="match status" value="1"/>
</dbReference>
<evidence type="ECO:0000313" key="11">
    <source>
        <dbReference type="EMBL" id="KAH7446862.1"/>
    </source>
</evidence>
<evidence type="ECO:0000256" key="5">
    <source>
        <dbReference type="ARBA" id="ARBA00022737"/>
    </source>
</evidence>
<evidence type="ECO:0000313" key="12">
    <source>
        <dbReference type="Proteomes" id="UP000825935"/>
    </source>
</evidence>
<feature type="compositionally biased region" description="Polar residues" evidence="9">
    <location>
        <begin position="193"/>
        <end position="209"/>
    </location>
</feature>
<dbReference type="InterPro" id="IPR012677">
    <property type="entry name" value="Nucleotide-bd_a/b_plait_sf"/>
</dbReference>
<keyword evidence="6 8" id="KW-0694">RNA-binding</keyword>
<evidence type="ECO:0000256" key="2">
    <source>
        <dbReference type="ARBA" id="ARBA00022528"/>
    </source>
</evidence>
<keyword evidence="5" id="KW-0677">Repeat</keyword>
<sequence>MASAQFVNVPPTLSLRSQTLQSNRPVIYRASLSSNALAGKPLSVEARPPCTSSRFVSFISVGPGLGTRRCTCCALDPDYYRVQKEEGIPVGVRLKIWNLPPDFKEEDKEDFKAWFGPPDVVNPVLVDKIELTDDPVWVDQNIRAFVDFVNIDYACMAIVKYDGARYRGRCIRMDFVQKRPHEKEYGGPRSRGYRNNPSGVRRNPNSSYASAYRNPNYASAPPRSPVNNQASSANSDGGQPNYAQPGMGGGQPQPQPQPNYGPAYGAPRPMSTNRIFVGNLPWSTDDMALQEMFSEFGNVLEARVVRDRDTGRSRGFGFVSMSSIEEMNAAISVMSGKQVEGRSLTVNEAASRF</sequence>
<dbReference type="InterPro" id="IPR048289">
    <property type="entry name" value="RRM2_NsCP33-like"/>
</dbReference>
<dbReference type="InterPro" id="IPR000504">
    <property type="entry name" value="RRM_dom"/>
</dbReference>
<keyword evidence="2" id="KW-0150">Chloroplast</keyword>
<dbReference type="GO" id="GO:1990904">
    <property type="term" value="C:ribonucleoprotein complex"/>
    <property type="evidence" value="ECO:0007669"/>
    <property type="project" value="UniProtKB-KW"/>
</dbReference>
<proteinExistence type="predicted"/>
<dbReference type="PROSITE" id="PS50102">
    <property type="entry name" value="RRM"/>
    <property type="match status" value="1"/>
</dbReference>
<dbReference type="GO" id="GO:0003729">
    <property type="term" value="F:mRNA binding"/>
    <property type="evidence" value="ECO:0007669"/>
    <property type="project" value="TreeGrafter"/>
</dbReference>
<name>A0A8T2VHQ8_CERRI</name>
<reference evidence="11" key="1">
    <citation type="submission" date="2021-08" db="EMBL/GenBank/DDBJ databases">
        <title>WGS assembly of Ceratopteris richardii.</title>
        <authorList>
            <person name="Marchant D.B."/>
            <person name="Chen G."/>
            <person name="Jenkins J."/>
            <person name="Shu S."/>
            <person name="Leebens-Mack J."/>
            <person name="Grimwood J."/>
            <person name="Schmutz J."/>
            <person name="Soltis P."/>
            <person name="Soltis D."/>
            <person name="Chen Z.-H."/>
        </authorList>
    </citation>
    <scope>NUCLEOTIDE SEQUENCE</scope>
    <source>
        <strain evidence="11">Whitten #5841</strain>
        <tissue evidence="11">Leaf</tissue>
    </source>
</reference>
<evidence type="ECO:0000256" key="1">
    <source>
        <dbReference type="ARBA" id="ARBA00004229"/>
    </source>
</evidence>
<evidence type="ECO:0000256" key="4">
    <source>
        <dbReference type="ARBA" id="ARBA00022664"/>
    </source>
</evidence>
<dbReference type="Pfam" id="PF00076">
    <property type="entry name" value="RRM_1"/>
    <property type="match status" value="1"/>
</dbReference>
<comment type="subcellular location">
    <subcellularLocation>
        <location evidence="1">Plastid</location>
        <location evidence="1">Chloroplast</location>
    </subcellularLocation>
</comment>
<keyword evidence="3" id="KW-0934">Plastid</keyword>
<dbReference type="Gene3D" id="3.30.70.330">
    <property type="match status" value="2"/>
</dbReference>
<dbReference type="SUPFAM" id="SSF54928">
    <property type="entry name" value="RNA-binding domain, RBD"/>
    <property type="match status" value="2"/>
</dbReference>
<keyword evidence="7" id="KW-0687">Ribonucleoprotein</keyword>
<dbReference type="PANTHER" id="PTHR48025:SF1">
    <property type="entry name" value="RRM DOMAIN-CONTAINING PROTEIN"/>
    <property type="match status" value="1"/>
</dbReference>
<feature type="domain" description="RRM" evidence="10">
    <location>
        <begin position="273"/>
        <end position="351"/>
    </location>
</feature>
<keyword evidence="12" id="KW-1185">Reference proteome</keyword>
<dbReference type="OrthoDB" id="439808at2759"/>
<keyword evidence="4" id="KW-0507">mRNA processing</keyword>
<dbReference type="CDD" id="cd21608">
    <property type="entry name" value="RRM2_NsCP33_like"/>
    <property type="match status" value="1"/>
</dbReference>
<evidence type="ECO:0000256" key="7">
    <source>
        <dbReference type="ARBA" id="ARBA00023274"/>
    </source>
</evidence>
<dbReference type="GO" id="GO:0006397">
    <property type="term" value="P:mRNA processing"/>
    <property type="evidence" value="ECO:0007669"/>
    <property type="project" value="UniProtKB-KW"/>
</dbReference>
<evidence type="ECO:0000256" key="3">
    <source>
        <dbReference type="ARBA" id="ARBA00022640"/>
    </source>
</evidence>
<evidence type="ECO:0000256" key="9">
    <source>
        <dbReference type="SAM" id="MobiDB-lite"/>
    </source>
</evidence>
<evidence type="ECO:0000256" key="8">
    <source>
        <dbReference type="PROSITE-ProRule" id="PRU00176"/>
    </source>
</evidence>
<dbReference type="InterPro" id="IPR035979">
    <property type="entry name" value="RBD_domain_sf"/>
</dbReference>
<dbReference type="EMBL" id="CM035406">
    <property type="protein sequence ID" value="KAH7446862.1"/>
    <property type="molecule type" value="Genomic_DNA"/>
</dbReference>
<gene>
    <name evidence="11" type="ORF">KP509_01G079500</name>
</gene>
<accession>A0A8T2VHQ8</accession>
<protein>
    <recommendedName>
        <fullName evidence="10">RRM domain-containing protein</fullName>
    </recommendedName>
</protein>